<evidence type="ECO:0000256" key="5">
    <source>
        <dbReference type="ARBA" id="ARBA00022723"/>
    </source>
</evidence>
<dbReference type="GO" id="GO:0006629">
    <property type="term" value="P:lipid metabolic process"/>
    <property type="evidence" value="ECO:0007669"/>
    <property type="project" value="InterPro"/>
</dbReference>
<comment type="similarity">
    <text evidence="2 11">Belongs to the peptidase M3 family.</text>
</comment>
<evidence type="ECO:0000259" key="14">
    <source>
        <dbReference type="Pfam" id="PF02544"/>
    </source>
</evidence>
<reference evidence="15 16" key="1">
    <citation type="submission" date="2016-07" db="EMBL/GenBank/DDBJ databases">
        <title>Pervasive Adenine N6-methylation of Active Genes in Fungi.</title>
        <authorList>
            <consortium name="DOE Joint Genome Institute"/>
            <person name="Mondo S.J."/>
            <person name="Dannebaum R.O."/>
            <person name="Kuo R.C."/>
            <person name="Labutti K."/>
            <person name="Haridas S."/>
            <person name="Kuo A."/>
            <person name="Salamov A."/>
            <person name="Ahrendt S.R."/>
            <person name="Lipzen A."/>
            <person name="Sullivan W."/>
            <person name="Andreopoulos W.B."/>
            <person name="Clum A."/>
            <person name="Lindquist E."/>
            <person name="Daum C."/>
            <person name="Ramamoorthy G.K."/>
            <person name="Gryganskyi A."/>
            <person name="Culley D."/>
            <person name="Magnuson J.K."/>
            <person name="James T.Y."/>
            <person name="O'Malley M.A."/>
            <person name="Stajich J.E."/>
            <person name="Spatafora J.W."/>
            <person name="Visel A."/>
            <person name="Grigoriev I.V."/>
        </authorList>
    </citation>
    <scope>NUCLEOTIDE SEQUENCE [LARGE SCALE GENOMIC DNA]</scope>
    <source>
        <strain evidence="15 16">JEL800</strain>
    </source>
</reference>
<dbReference type="GO" id="GO:0016627">
    <property type="term" value="F:oxidoreductase activity, acting on the CH-CH group of donors"/>
    <property type="evidence" value="ECO:0007669"/>
    <property type="project" value="InterPro"/>
</dbReference>
<dbReference type="GO" id="GO:0046872">
    <property type="term" value="F:metal ion binding"/>
    <property type="evidence" value="ECO:0007669"/>
    <property type="project" value="UniProtKB-UniRule"/>
</dbReference>
<evidence type="ECO:0000256" key="12">
    <source>
        <dbReference type="SAM" id="Phobius"/>
    </source>
</evidence>
<proteinExistence type="inferred from homology"/>
<dbReference type="GO" id="GO:0006518">
    <property type="term" value="P:peptide metabolic process"/>
    <property type="evidence" value="ECO:0007669"/>
    <property type="project" value="TreeGrafter"/>
</dbReference>
<dbReference type="GO" id="GO:0006508">
    <property type="term" value="P:proteolysis"/>
    <property type="evidence" value="ECO:0007669"/>
    <property type="project" value="UniProtKB-KW"/>
</dbReference>
<evidence type="ECO:0000256" key="6">
    <source>
        <dbReference type="ARBA" id="ARBA00022801"/>
    </source>
</evidence>
<keyword evidence="6 11" id="KW-0378">Hydrolase</keyword>
<evidence type="ECO:0000313" key="15">
    <source>
        <dbReference type="EMBL" id="ORY42193.1"/>
    </source>
</evidence>
<comment type="subcellular location">
    <subcellularLocation>
        <location evidence="1">Membrane</location>
        <topology evidence="1">Multi-pass membrane protein</topology>
    </subcellularLocation>
</comment>
<feature type="transmembrane region" description="Helical" evidence="12">
    <location>
        <begin position="143"/>
        <end position="169"/>
    </location>
</feature>
<dbReference type="Gene3D" id="3.40.390.10">
    <property type="entry name" value="Collagenase (Catalytic Domain)"/>
    <property type="match status" value="1"/>
</dbReference>
<evidence type="ECO:0000256" key="10">
    <source>
        <dbReference type="ARBA" id="ARBA00023136"/>
    </source>
</evidence>
<dbReference type="GO" id="GO:0004222">
    <property type="term" value="F:metalloendopeptidase activity"/>
    <property type="evidence" value="ECO:0007669"/>
    <property type="project" value="InterPro"/>
</dbReference>
<accession>A0A1Y2C581</accession>
<dbReference type="OrthoDB" id="534666at2759"/>
<keyword evidence="7 11" id="KW-0862">Zinc</keyword>
<dbReference type="InterPro" id="IPR024077">
    <property type="entry name" value="Neurolysin/TOP_dom2"/>
</dbReference>
<evidence type="ECO:0000256" key="11">
    <source>
        <dbReference type="RuleBase" id="RU003435"/>
    </source>
</evidence>
<evidence type="ECO:0000256" key="4">
    <source>
        <dbReference type="ARBA" id="ARBA00022692"/>
    </source>
</evidence>
<gene>
    <name evidence="15" type="ORF">BCR33DRAFT_851730</name>
</gene>
<dbReference type="GO" id="GO:0016020">
    <property type="term" value="C:membrane"/>
    <property type="evidence" value="ECO:0007669"/>
    <property type="project" value="UniProtKB-SubCell"/>
</dbReference>
<keyword evidence="5 11" id="KW-0479">Metal-binding</keyword>
<dbReference type="EMBL" id="MCGO01000029">
    <property type="protein sequence ID" value="ORY42193.1"/>
    <property type="molecule type" value="Genomic_DNA"/>
</dbReference>
<dbReference type="SUPFAM" id="SSF55486">
    <property type="entry name" value="Metalloproteases ('zincins'), catalytic domain"/>
    <property type="match status" value="1"/>
</dbReference>
<dbReference type="Pfam" id="PF01432">
    <property type="entry name" value="Peptidase_M3"/>
    <property type="match status" value="1"/>
</dbReference>
<dbReference type="InterPro" id="IPR001104">
    <property type="entry name" value="3-oxo-5_a-steroid_4-DH_C"/>
</dbReference>
<keyword evidence="9 11" id="KW-0482">Metalloprotease</keyword>
<dbReference type="PROSITE" id="PS50244">
    <property type="entry name" value="S5A_REDUCTASE"/>
    <property type="match status" value="1"/>
</dbReference>
<evidence type="ECO:0000256" key="7">
    <source>
        <dbReference type="ARBA" id="ARBA00022833"/>
    </source>
</evidence>
<dbReference type="STRING" id="329046.A0A1Y2C581"/>
<keyword evidence="16" id="KW-1185">Reference proteome</keyword>
<evidence type="ECO:0000256" key="3">
    <source>
        <dbReference type="ARBA" id="ARBA00022670"/>
    </source>
</evidence>
<dbReference type="PANTHER" id="PTHR11804:SF84">
    <property type="entry name" value="SACCHAROLYSIN"/>
    <property type="match status" value="1"/>
</dbReference>
<dbReference type="AlphaFoldDB" id="A0A1Y2C581"/>
<feature type="transmembrane region" description="Helical" evidence="12">
    <location>
        <begin position="12"/>
        <end position="32"/>
    </location>
</feature>
<evidence type="ECO:0000313" key="16">
    <source>
        <dbReference type="Proteomes" id="UP000193642"/>
    </source>
</evidence>
<keyword evidence="10 12" id="KW-0472">Membrane</keyword>
<dbReference type="Pfam" id="PF02544">
    <property type="entry name" value="Steroid_dh"/>
    <property type="match status" value="1"/>
</dbReference>
<dbReference type="PANTHER" id="PTHR11804">
    <property type="entry name" value="PROTEASE M3 THIMET OLIGOPEPTIDASE-RELATED"/>
    <property type="match status" value="1"/>
</dbReference>
<dbReference type="InterPro" id="IPR001567">
    <property type="entry name" value="Pept_M3A_M3B_dom"/>
</dbReference>
<dbReference type="InterPro" id="IPR045090">
    <property type="entry name" value="Pept_M3A_M3B"/>
</dbReference>
<name>A0A1Y2C581_9FUNG</name>
<evidence type="ECO:0000256" key="8">
    <source>
        <dbReference type="ARBA" id="ARBA00022989"/>
    </source>
</evidence>
<sequence>MNADTQHLFDQTILFIAGYGTVVFIFSLFLTAPFGKFYTNNWSWSIKVPGKPGWLFFESIPWIVYPLSFFAQTDTPSTPALLLLFLWQAHYLHRSLIYTYFAPSMAPMSLLITVGGAVVFNVANGFVNGTAAALTDEKRLFEWQFWIGVIVFAVGMSINVSADYHLFSLRQQKADGDKPKQRYFIPRKGMFVYVSAANYFGEILEWAGYAIASGNIAPCFCSSQWRISFLADYLNTDVSSVTQFIEDFNNSYEHKHKAFEDNFWATKMNLAGCSSDELTRTKNELDAFLGDAQMLSKVQTLLQRPDLSVEEAKTLRIFERTFKCYIITDADGVRMREDLNRLEAKLAEHRRAFKLGYFHPDSNVFVEASSVQLRSIMRTSDNEALRKACWDGMRSIGPFIAPEFVEIVKLRNKLARSLGFECFYDMKVTAAEGFGKKTLFPILEKLLARAKDIQNKALETLAKEKGADALKGWNRGFALAGDLSALQDPYFPFETAVNAWARSFAALGITYAGATMRLDLCDRKGKYSNGFCHWPQPAWVSTTKGWVPSQANFTSLATPGQVGSGHTALVTLMHEGGHAAHFANVTQPSPLFSQERAPTSIPYAENQSMFLDSLVGDAAWLARYAVSKDGKVMPWDLIEREIRSLHPYKVFDLTAMLAVPFYEQRLYEMPEDKLTVAALIELADQVELEVQGGLSGRPLLAVPHPLTDESAAYYHGYVLADMAVHQTRKHFIKKYGYLVDNPEIGKDLKNIYWQPGNSRMFLDLVHEMTGSELSGDAWIEMLEQDVDALVAEEKKEYEEAIAKGPKYGTKDSVDLDMRVILVHGDEVISDSSALKGGLTEACEKFEQWIGVNFHGQK</sequence>
<feature type="domain" description="3-oxo-5-alpha-steroid 4-dehydrogenase C-terminal" evidence="14">
    <location>
        <begin position="111"/>
        <end position="217"/>
    </location>
</feature>
<dbReference type="Gene3D" id="1.10.1370.10">
    <property type="entry name" value="Neurolysin, domain 3"/>
    <property type="match status" value="2"/>
</dbReference>
<keyword evidence="8 12" id="KW-1133">Transmembrane helix</keyword>
<evidence type="ECO:0000256" key="9">
    <source>
        <dbReference type="ARBA" id="ARBA00023049"/>
    </source>
</evidence>
<comment type="caution">
    <text evidence="15">The sequence shown here is derived from an EMBL/GenBank/DDBJ whole genome shotgun (WGS) entry which is preliminary data.</text>
</comment>
<feature type="transmembrane region" description="Helical" evidence="12">
    <location>
        <begin position="105"/>
        <end position="123"/>
    </location>
</feature>
<evidence type="ECO:0000259" key="13">
    <source>
        <dbReference type="Pfam" id="PF01432"/>
    </source>
</evidence>
<evidence type="ECO:0000256" key="1">
    <source>
        <dbReference type="ARBA" id="ARBA00004141"/>
    </source>
</evidence>
<feature type="domain" description="Peptidase M3A/M3B catalytic" evidence="13">
    <location>
        <begin position="377"/>
        <end position="782"/>
    </location>
</feature>
<evidence type="ECO:0000256" key="2">
    <source>
        <dbReference type="ARBA" id="ARBA00006040"/>
    </source>
</evidence>
<dbReference type="Proteomes" id="UP000193642">
    <property type="component" value="Unassembled WGS sequence"/>
</dbReference>
<organism evidence="15 16">
    <name type="scientific">Rhizoclosmatium globosum</name>
    <dbReference type="NCBI Taxonomy" id="329046"/>
    <lineage>
        <taxon>Eukaryota</taxon>
        <taxon>Fungi</taxon>
        <taxon>Fungi incertae sedis</taxon>
        <taxon>Chytridiomycota</taxon>
        <taxon>Chytridiomycota incertae sedis</taxon>
        <taxon>Chytridiomycetes</taxon>
        <taxon>Chytridiales</taxon>
        <taxon>Chytriomycetaceae</taxon>
        <taxon>Rhizoclosmatium</taxon>
    </lineage>
</organism>
<comment type="cofactor">
    <cofactor evidence="11">
        <name>Zn(2+)</name>
        <dbReference type="ChEBI" id="CHEBI:29105"/>
    </cofactor>
    <text evidence="11">Binds 1 zinc ion.</text>
</comment>
<keyword evidence="3 11" id="KW-0645">Protease</keyword>
<keyword evidence="4 12" id="KW-0812">Transmembrane</keyword>
<dbReference type="InterPro" id="IPR024079">
    <property type="entry name" value="MetalloPept_cat_dom_sf"/>
</dbReference>
<protein>
    <submittedName>
        <fullName evidence="15">Zincin</fullName>
    </submittedName>
</protein>